<dbReference type="InterPro" id="IPR027417">
    <property type="entry name" value="P-loop_NTPase"/>
</dbReference>
<dbReference type="Pfam" id="PF00005">
    <property type="entry name" value="ABC_tran"/>
    <property type="match status" value="1"/>
</dbReference>
<dbReference type="InterPro" id="IPR017871">
    <property type="entry name" value="ABC_transporter-like_CS"/>
</dbReference>
<dbReference type="AlphaFoldDB" id="A0A382D929"/>
<accession>A0A382D929</accession>
<dbReference type="GO" id="GO:0005524">
    <property type="term" value="F:ATP binding"/>
    <property type="evidence" value="ECO:0007669"/>
    <property type="project" value="UniProtKB-KW"/>
</dbReference>
<proteinExistence type="predicted"/>
<dbReference type="SUPFAM" id="SSF52540">
    <property type="entry name" value="P-loop containing nucleoside triphosphate hydrolases"/>
    <property type="match status" value="1"/>
</dbReference>
<evidence type="ECO:0000256" key="2">
    <source>
        <dbReference type="ARBA" id="ARBA00022840"/>
    </source>
</evidence>
<dbReference type="PROSITE" id="PS00211">
    <property type="entry name" value="ABC_TRANSPORTER_1"/>
    <property type="match status" value="1"/>
</dbReference>
<protein>
    <recommendedName>
        <fullName evidence="3">ABC transporter domain-containing protein</fullName>
    </recommendedName>
</protein>
<keyword evidence="1" id="KW-0547">Nucleotide-binding</keyword>
<evidence type="ECO:0000313" key="4">
    <source>
        <dbReference type="EMBL" id="SVB34629.1"/>
    </source>
</evidence>
<dbReference type="PANTHER" id="PTHR43204:SF1">
    <property type="entry name" value="ABC TRANSPORTER I FAMILY MEMBER 6, CHLOROPLASTIC"/>
    <property type="match status" value="1"/>
</dbReference>
<dbReference type="GO" id="GO:0016887">
    <property type="term" value="F:ATP hydrolysis activity"/>
    <property type="evidence" value="ECO:0007669"/>
    <property type="project" value="InterPro"/>
</dbReference>
<dbReference type="PROSITE" id="PS50893">
    <property type="entry name" value="ABC_TRANSPORTER_2"/>
    <property type="match status" value="1"/>
</dbReference>
<reference evidence="4" key="1">
    <citation type="submission" date="2018-05" db="EMBL/GenBank/DDBJ databases">
        <authorList>
            <person name="Lanie J.A."/>
            <person name="Ng W.-L."/>
            <person name="Kazmierczak K.M."/>
            <person name="Andrzejewski T.M."/>
            <person name="Davidsen T.M."/>
            <person name="Wayne K.J."/>
            <person name="Tettelin H."/>
            <person name="Glass J.I."/>
            <person name="Rusch D."/>
            <person name="Podicherti R."/>
            <person name="Tsui H.-C.T."/>
            <person name="Winkler M.E."/>
        </authorList>
    </citation>
    <scope>NUCLEOTIDE SEQUENCE</scope>
</reference>
<evidence type="ECO:0000256" key="1">
    <source>
        <dbReference type="ARBA" id="ARBA00022741"/>
    </source>
</evidence>
<evidence type="ECO:0000259" key="3">
    <source>
        <dbReference type="PROSITE" id="PS50893"/>
    </source>
</evidence>
<dbReference type="PANTHER" id="PTHR43204">
    <property type="entry name" value="ABC TRANSPORTER I FAMILY MEMBER 6, CHLOROPLASTIC"/>
    <property type="match status" value="1"/>
</dbReference>
<dbReference type="InterPro" id="IPR010230">
    <property type="entry name" value="FeS-cluster_ATPase_SufC"/>
</dbReference>
<sequence length="244" mass="27334">MLIINNISVETENKKILKNISLNINAGEFHVIMGRNGTGKSTLANIITGKDGYEITSGDISFNNESIINMTPEERALKGVFMSFQYPVSIPGVNTMHFLRTAINSIKKNNGEKELVPAGFIKLFKEKLELVGLDEDFSKRSVNDGFSGGEKKRFEILQMLLLNPKFILLDETDSGLDIDALKIIADNINTIKSNNNAFLLITHYHRILKYLNPDFVHVLSDGKIIKSGDENLALELEEKGYSWL</sequence>
<keyword evidence="2" id="KW-0067">ATP-binding</keyword>
<organism evidence="4">
    <name type="scientific">marine metagenome</name>
    <dbReference type="NCBI Taxonomy" id="408172"/>
    <lineage>
        <taxon>unclassified sequences</taxon>
        <taxon>metagenomes</taxon>
        <taxon>ecological metagenomes</taxon>
    </lineage>
</organism>
<name>A0A382D929_9ZZZZ</name>
<dbReference type="InterPro" id="IPR003593">
    <property type="entry name" value="AAA+_ATPase"/>
</dbReference>
<dbReference type="CDD" id="cd03217">
    <property type="entry name" value="ABC_FeS_Assembly"/>
    <property type="match status" value="1"/>
</dbReference>
<dbReference type="EMBL" id="UINC01038113">
    <property type="protein sequence ID" value="SVB34629.1"/>
    <property type="molecule type" value="Genomic_DNA"/>
</dbReference>
<dbReference type="Gene3D" id="3.40.50.300">
    <property type="entry name" value="P-loop containing nucleotide triphosphate hydrolases"/>
    <property type="match status" value="1"/>
</dbReference>
<gene>
    <name evidence="4" type="ORF">METZ01_LOCUS187483</name>
</gene>
<feature type="domain" description="ABC transporter" evidence="3">
    <location>
        <begin position="2"/>
        <end position="244"/>
    </location>
</feature>
<dbReference type="SMART" id="SM00382">
    <property type="entry name" value="AAA"/>
    <property type="match status" value="1"/>
</dbReference>
<dbReference type="NCBIfam" id="TIGR01978">
    <property type="entry name" value="sufC"/>
    <property type="match status" value="1"/>
</dbReference>
<dbReference type="InterPro" id="IPR003439">
    <property type="entry name" value="ABC_transporter-like_ATP-bd"/>
</dbReference>